<gene>
    <name evidence="3" type="ORF">METZ01_LOCUS446251</name>
</gene>
<feature type="non-terminal residue" evidence="3">
    <location>
        <position position="1"/>
    </location>
</feature>
<dbReference type="CDD" id="cd07177">
    <property type="entry name" value="terB_like"/>
    <property type="match status" value="1"/>
</dbReference>
<evidence type="ECO:0000259" key="2">
    <source>
        <dbReference type="PROSITE" id="PS50076"/>
    </source>
</evidence>
<dbReference type="Gene3D" id="1.10.3680.10">
    <property type="entry name" value="TerB-like"/>
    <property type="match status" value="1"/>
</dbReference>
<sequence>VETARKMNVVRGMVIAIRWGSVSLVGCCGCVARRCREVTGQNLVLGWWSFIGLIATPLTLLQNVYNLSSRPNSKVLKEVLSEVGYRVEDVELGNDGLSGEQRRLLRGAAAALKSIAQVEGTTSAEWELAREALVALADGSLTPSSADQLLREVKTEELARGQFDQEQRHVLLRIAIDVATADGTISESEESALCDLGVRLGFDRSVVRSLIENLRHGGVGDQAGELSAARQVLGVSEDAGIGEIRSAYKRLMLKHHPD</sequence>
<dbReference type="PRINTS" id="PR00625">
    <property type="entry name" value="JDOMAIN"/>
</dbReference>
<dbReference type="InterPro" id="IPR029024">
    <property type="entry name" value="TerB-like"/>
</dbReference>
<protein>
    <recommendedName>
        <fullName evidence="2">J domain-containing protein</fullName>
    </recommendedName>
</protein>
<dbReference type="InterPro" id="IPR036869">
    <property type="entry name" value="J_dom_sf"/>
</dbReference>
<reference evidence="3" key="1">
    <citation type="submission" date="2018-05" db="EMBL/GenBank/DDBJ databases">
        <authorList>
            <person name="Lanie J.A."/>
            <person name="Ng W.-L."/>
            <person name="Kazmierczak K.M."/>
            <person name="Andrzejewski T.M."/>
            <person name="Davidsen T.M."/>
            <person name="Wayne K.J."/>
            <person name="Tettelin H."/>
            <person name="Glass J.I."/>
            <person name="Rusch D."/>
            <person name="Podicherti R."/>
            <person name="Tsui H.-C.T."/>
            <person name="Winkler M.E."/>
        </authorList>
    </citation>
    <scope>NUCLEOTIDE SEQUENCE</scope>
</reference>
<proteinExistence type="predicted"/>
<feature type="transmembrane region" description="Helical" evidence="1">
    <location>
        <begin position="44"/>
        <end position="65"/>
    </location>
</feature>
<name>A0A382ZD34_9ZZZZ</name>
<evidence type="ECO:0000256" key="1">
    <source>
        <dbReference type="SAM" id="Phobius"/>
    </source>
</evidence>
<evidence type="ECO:0000313" key="3">
    <source>
        <dbReference type="EMBL" id="SVD93397.1"/>
    </source>
</evidence>
<dbReference type="InterPro" id="IPR001623">
    <property type="entry name" value="DnaJ_domain"/>
</dbReference>
<dbReference type="EMBL" id="UINC01182921">
    <property type="protein sequence ID" value="SVD93397.1"/>
    <property type="molecule type" value="Genomic_DNA"/>
</dbReference>
<keyword evidence="1" id="KW-0472">Membrane</keyword>
<dbReference type="CDD" id="cd06257">
    <property type="entry name" value="DnaJ"/>
    <property type="match status" value="1"/>
</dbReference>
<dbReference type="Gene3D" id="1.10.287.110">
    <property type="entry name" value="DnaJ domain"/>
    <property type="match status" value="1"/>
</dbReference>
<dbReference type="PROSITE" id="PS50076">
    <property type="entry name" value="DNAJ_2"/>
    <property type="match status" value="1"/>
</dbReference>
<feature type="non-terminal residue" evidence="3">
    <location>
        <position position="258"/>
    </location>
</feature>
<keyword evidence="1" id="KW-1133">Transmembrane helix</keyword>
<dbReference type="SUPFAM" id="SSF158682">
    <property type="entry name" value="TerB-like"/>
    <property type="match status" value="1"/>
</dbReference>
<feature type="domain" description="J" evidence="2">
    <location>
        <begin position="228"/>
        <end position="258"/>
    </location>
</feature>
<accession>A0A382ZD34</accession>
<dbReference type="AlphaFoldDB" id="A0A382ZD34"/>
<organism evidence="3">
    <name type="scientific">marine metagenome</name>
    <dbReference type="NCBI Taxonomy" id="408172"/>
    <lineage>
        <taxon>unclassified sequences</taxon>
        <taxon>metagenomes</taxon>
        <taxon>ecological metagenomes</taxon>
    </lineage>
</organism>
<keyword evidence="1" id="KW-0812">Transmembrane</keyword>